<dbReference type="Proteomes" id="UP001491552">
    <property type="component" value="Unassembled WGS sequence"/>
</dbReference>
<proteinExistence type="predicted"/>
<keyword evidence="2" id="KW-1185">Reference proteome</keyword>
<sequence length="284" mass="31503">MESISFSIAGCEIRLLMPFRPEVTRGFQPFLCAPGEAPLTVSLLPVQALPEVRGRELLRNYAFAVFRTEDGFFRVFHDRREGDRPYAVGHLEQDGRETIEYLEADRGFFSETANCFSHIALEALLLQRDAMILHASFVSTRYGGLLFSGVSGIGKSTQADLWQRYEGAELLNGDRTVLRRMDGVWTAFGSPYAGSSNCFVNESRPVRAIVLLSQGSACSLRRLSPAAAFRGLYAGMTVNLWDDRYVARVCDLLAALDVPVYALTCTPDRAAVDCLKAELEHETA</sequence>
<dbReference type="EMBL" id="JBBMFF010000158">
    <property type="protein sequence ID" value="MEQ2510444.1"/>
    <property type="molecule type" value="Genomic_DNA"/>
</dbReference>
<dbReference type="Gene3D" id="3.40.50.300">
    <property type="entry name" value="P-loop containing nucleotide triphosphate hydrolases"/>
    <property type="match status" value="1"/>
</dbReference>
<name>A0ABV1G527_9FIRM</name>
<evidence type="ECO:0000313" key="1">
    <source>
        <dbReference type="EMBL" id="MEQ2510444.1"/>
    </source>
</evidence>
<dbReference type="InterPro" id="IPR027417">
    <property type="entry name" value="P-loop_NTPase"/>
</dbReference>
<comment type="caution">
    <text evidence="1">The sequence shown here is derived from an EMBL/GenBank/DDBJ whole genome shotgun (WGS) entry which is preliminary data.</text>
</comment>
<evidence type="ECO:0008006" key="3">
    <source>
        <dbReference type="Google" id="ProtNLM"/>
    </source>
</evidence>
<protein>
    <recommendedName>
        <fullName evidence="3">SynChlorMet cassette protein ScmC</fullName>
    </recommendedName>
</protein>
<dbReference type="SUPFAM" id="SSF53795">
    <property type="entry name" value="PEP carboxykinase-like"/>
    <property type="match status" value="1"/>
</dbReference>
<organism evidence="1 2">
    <name type="scientific">Faecousia intestinalis</name>
    <dbReference type="NCBI Taxonomy" id="3133167"/>
    <lineage>
        <taxon>Bacteria</taxon>
        <taxon>Bacillati</taxon>
        <taxon>Bacillota</taxon>
        <taxon>Clostridia</taxon>
        <taxon>Eubacteriales</taxon>
        <taxon>Oscillospiraceae</taxon>
        <taxon>Faecousia</taxon>
    </lineage>
</organism>
<evidence type="ECO:0000313" key="2">
    <source>
        <dbReference type="Proteomes" id="UP001491552"/>
    </source>
</evidence>
<dbReference type="RefSeq" id="WP_349135116.1">
    <property type="nucleotide sequence ID" value="NZ_JBBMFF010000158.1"/>
</dbReference>
<accession>A0ABV1G527</accession>
<reference evidence="1 2" key="1">
    <citation type="submission" date="2024-03" db="EMBL/GenBank/DDBJ databases">
        <title>Human intestinal bacterial collection.</title>
        <authorList>
            <person name="Pauvert C."/>
            <person name="Hitch T.C.A."/>
            <person name="Clavel T."/>
        </authorList>
    </citation>
    <scope>NUCLEOTIDE SEQUENCE [LARGE SCALE GENOMIC DNA]</scope>
    <source>
        <strain evidence="1 2">CLA-AA-H192</strain>
    </source>
</reference>
<gene>
    <name evidence="1" type="ORF">WMO66_04140</name>
</gene>